<evidence type="ECO:0000256" key="3">
    <source>
        <dbReference type="ARBA" id="ARBA00004818"/>
    </source>
</evidence>
<evidence type="ECO:0000256" key="1">
    <source>
        <dbReference type="ARBA" id="ARBA00000830"/>
    </source>
</evidence>
<evidence type="ECO:0000256" key="7">
    <source>
        <dbReference type="ARBA" id="ARBA00022801"/>
    </source>
</evidence>
<dbReference type="Pfam" id="PF13419">
    <property type="entry name" value="HAD_2"/>
    <property type="match status" value="1"/>
</dbReference>
<evidence type="ECO:0000256" key="2">
    <source>
        <dbReference type="ARBA" id="ARBA00001946"/>
    </source>
</evidence>
<dbReference type="PANTHER" id="PTHR43434">
    <property type="entry name" value="PHOSPHOGLYCOLATE PHOSPHATASE"/>
    <property type="match status" value="1"/>
</dbReference>
<dbReference type="NCBIfam" id="TIGR01509">
    <property type="entry name" value="HAD-SF-IA-v3"/>
    <property type="match status" value="1"/>
</dbReference>
<comment type="cofactor">
    <cofactor evidence="2 10">
        <name>Mg(2+)</name>
        <dbReference type="ChEBI" id="CHEBI:18420"/>
    </cofactor>
</comment>
<dbReference type="InterPro" id="IPR036412">
    <property type="entry name" value="HAD-like_sf"/>
</dbReference>
<dbReference type="Gene3D" id="1.10.150.240">
    <property type="entry name" value="Putative phosphatase, domain 2"/>
    <property type="match status" value="1"/>
</dbReference>
<dbReference type="EMBL" id="FNKY01000001">
    <property type="protein sequence ID" value="SDQ25401.1"/>
    <property type="molecule type" value="Genomic_DNA"/>
</dbReference>
<evidence type="ECO:0000313" key="11">
    <source>
        <dbReference type="EMBL" id="SDQ25401.1"/>
    </source>
</evidence>
<dbReference type="RefSeq" id="WP_371130362.1">
    <property type="nucleotide sequence ID" value="NZ_FNKY01000001.1"/>
</dbReference>
<dbReference type="Gene3D" id="3.40.50.1000">
    <property type="entry name" value="HAD superfamily/HAD-like"/>
    <property type="match status" value="1"/>
</dbReference>
<dbReference type="InterPro" id="IPR023198">
    <property type="entry name" value="PGP-like_dom2"/>
</dbReference>
<dbReference type="CDD" id="cd16417">
    <property type="entry name" value="HAD_PGPase"/>
    <property type="match status" value="1"/>
</dbReference>
<keyword evidence="6 10" id="KW-0479">Metal-binding</keyword>
<dbReference type="EC" id="3.1.3.18" evidence="5 10"/>
<accession>A0ABY0T5F0</accession>
<dbReference type="InterPro" id="IPR023214">
    <property type="entry name" value="HAD_sf"/>
</dbReference>
<feature type="active site" description="Nucleophile" evidence="10">
    <location>
        <position position="28"/>
    </location>
</feature>
<comment type="pathway">
    <text evidence="3 10">Organic acid metabolism; glycolate biosynthesis; glycolate from 2-phosphoglycolate: step 1/1.</text>
</comment>
<evidence type="ECO:0000256" key="10">
    <source>
        <dbReference type="HAMAP-Rule" id="MF_00495"/>
    </source>
</evidence>
<keyword evidence="12" id="KW-1185">Reference proteome</keyword>
<dbReference type="Proteomes" id="UP000183471">
    <property type="component" value="Unassembled WGS sequence"/>
</dbReference>
<reference evidence="11 12" key="1">
    <citation type="submission" date="2016-10" db="EMBL/GenBank/DDBJ databases">
        <authorList>
            <person name="Varghese N."/>
            <person name="Submissions S."/>
        </authorList>
    </citation>
    <scope>NUCLEOTIDE SEQUENCE [LARGE SCALE GENOMIC DNA]</scope>
    <source>
        <strain evidence="11 12">Nl1</strain>
    </source>
</reference>
<comment type="similarity">
    <text evidence="4 10">Belongs to the HAD-like hydrolase superfamily. CbbY/CbbZ/Gph/YieH family.</text>
</comment>
<dbReference type="InterPro" id="IPR006439">
    <property type="entry name" value="HAD-SF_hydro_IA"/>
</dbReference>
<dbReference type="NCBIfam" id="TIGR01549">
    <property type="entry name" value="HAD-SF-IA-v1"/>
    <property type="match status" value="1"/>
</dbReference>
<feature type="binding site" evidence="10">
    <location>
        <position position="30"/>
    </location>
    <ligand>
        <name>Mg(2+)</name>
        <dbReference type="ChEBI" id="CHEBI:18420"/>
    </ligand>
</feature>
<dbReference type="InterPro" id="IPR037512">
    <property type="entry name" value="PGPase_prok"/>
</dbReference>
<dbReference type="InterPro" id="IPR041492">
    <property type="entry name" value="HAD_2"/>
</dbReference>
<gene>
    <name evidence="11" type="ORF">SAMN05216402_0030</name>
</gene>
<comment type="caution">
    <text evidence="11">The sequence shown here is derived from an EMBL/GenBank/DDBJ whole genome shotgun (WGS) entry which is preliminary data.</text>
</comment>
<dbReference type="SUPFAM" id="SSF56784">
    <property type="entry name" value="HAD-like"/>
    <property type="match status" value="1"/>
</dbReference>
<evidence type="ECO:0000313" key="12">
    <source>
        <dbReference type="Proteomes" id="UP000183471"/>
    </source>
</evidence>
<comment type="catalytic activity">
    <reaction evidence="1 10">
        <text>2-phosphoglycolate + H2O = glycolate + phosphate</text>
        <dbReference type="Rhea" id="RHEA:14369"/>
        <dbReference type="ChEBI" id="CHEBI:15377"/>
        <dbReference type="ChEBI" id="CHEBI:29805"/>
        <dbReference type="ChEBI" id="CHEBI:43474"/>
        <dbReference type="ChEBI" id="CHEBI:58033"/>
        <dbReference type="EC" id="3.1.3.18"/>
    </reaction>
</comment>
<feature type="binding site" evidence="10">
    <location>
        <position position="191"/>
    </location>
    <ligand>
        <name>Mg(2+)</name>
        <dbReference type="ChEBI" id="CHEBI:18420"/>
    </ligand>
</feature>
<dbReference type="HAMAP" id="MF_00495">
    <property type="entry name" value="GPH_hydrolase_bact"/>
    <property type="match status" value="1"/>
</dbReference>
<sequence length="242" mass="26497">MNKSASRLADTSAADIEFPLLIKAVMIDLDGTLLDTAGDLAAAANMMLRELGRAELPLETIQSYIGKGIQKLVKRSLTGSLDDEPDAELFDKAMPIYERDYAKTLCVNTRPYPGVIEGLNALREANFRLACVTNKAEAFTLPLLRATGLFDYFDIVLSGDSLPKKKPDPMPLLHACTHFDILPHEMLLIGDSLNDAEAARAAGCHVFCVPYGYNEGRDVRELDCDAIVTSVYDATKLIQKLS</sequence>
<evidence type="ECO:0000256" key="4">
    <source>
        <dbReference type="ARBA" id="ARBA00006171"/>
    </source>
</evidence>
<evidence type="ECO:0000256" key="6">
    <source>
        <dbReference type="ARBA" id="ARBA00022723"/>
    </source>
</evidence>
<keyword evidence="9 10" id="KW-0119">Carbohydrate metabolism</keyword>
<organism evidence="11 12">
    <name type="scientific">Nitrosospira multiformis</name>
    <dbReference type="NCBI Taxonomy" id="1231"/>
    <lineage>
        <taxon>Bacteria</taxon>
        <taxon>Pseudomonadati</taxon>
        <taxon>Pseudomonadota</taxon>
        <taxon>Betaproteobacteria</taxon>
        <taxon>Nitrosomonadales</taxon>
        <taxon>Nitrosomonadaceae</taxon>
        <taxon>Nitrosospira</taxon>
    </lineage>
</organism>
<evidence type="ECO:0000256" key="9">
    <source>
        <dbReference type="ARBA" id="ARBA00023277"/>
    </source>
</evidence>
<dbReference type="NCBIfam" id="NF009695">
    <property type="entry name" value="PRK13222.1-2"/>
    <property type="match status" value="1"/>
</dbReference>
<dbReference type="NCBIfam" id="TIGR01449">
    <property type="entry name" value="PGP_bact"/>
    <property type="match status" value="1"/>
</dbReference>
<name>A0ABY0T5F0_9PROT</name>
<dbReference type="PANTHER" id="PTHR43434:SF1">
    <property type="entry name" value="PHOSPHOGLYCOLATE PHOSPHATASE"/>
    <property type="match status" value="1"/>
</dbReference>
<evidence type="ECO:0000256" key="8">
    <source>
        <dbReference type="ARBA" id="ARBA00022842"/>
    </source>
</evidence>
<keyword evidence="8 10" id="KW-0460">Magnesium</keyword>
<proteinExistence type="inferred from homology"/>
<dbReference type="SFLD" id="SFLDS00003">
    <property type="entry name" value="Haloacid_Dehalogenase"/>
    <property type="match status" value="1"/>
</dbReference>
<evidence type="ECO:0000256" key="5">
    <source>
        <dbReference type="ARBA" id="ARBA00013078"/>
    </source>
</evidence>
<feature type="binding site" evidence="10">
    <location>
        <position position="28"/>
    </location>
    <ligand>
        <name>Mg(2+)</name>
        <dbReference type="ChEBI" id="CHEBI:18420"/>
    </ligand>
</feature>
<dbReference type="PRINTS" id="PR00413">
    <property type="entry name" value="HADHALOGNASE"/>
</dbReference>
<keyword evidence="7 10" id="KW-0378">Hydrolase</keyword>
<dbReference type="SFLD" id="SFLDG01135">
    <property type="entry name" value="C1.5.6:_HAD__Beta-PGM__Phospha"/>
    <property type="match status" value="1"/>
</dbReference>
<dbReference type="InterPro" id="IPR050155">
    <property type="entry name" value="HAD-like_hydrolase_sf"/>
</dbReference>
<protein>
    <recommendedName>
        <fullName evidence="5 10">Phosphoglycolate phosphatase</fullName>
        <shortName evidence="10">PGP</shortName>
        <shortName evidence="10">PGPase</shortName>
        <ecNumber evidence="5 10">3.1.3.18</ecNumber>
    </recommendedName>
</protein>
<comment type="function">
    <text evidence="10">Specifically catalyzes the dephosphorylation of 2-phosphoglycolate. Is involved in the dissimilation of the intracellular 2-phosphoglycolate formed during the DNA repair of 3'-phosphoglycolate ends, a major class of DNA lesions induced by oxidative stress.</text>
</comment>
<dbReference type="SFLD" id="SFLDG01129">
    <property type="entry name" value="C1.5:_HAD__Beta-PGM__Phosphata"/>
    <property type="match status" value="1"/>
</dbReference>